<organism evidence="1">
    <name type="scientific">Arion vulgaris</name>
    <dbReference type="NCBI Taxonomy" id="1028688"/>
    <lineage>
        <taxon>Eukaryota</taxon>
        <taxon>Metazoa</taxon>
        <taxon>Spiralia</taxon>
        <taxon>Lophotrochozoa</taxon>
        <taxon>Mollusca</taxon>
        <taxon>Gastropoda</taxon>
        <taxon>Heterobranchia</taxon>
        <taxon>Euthyneura</taxon>
        <taxon>Panpulmonata</taxon>
        <taxon>Eupulmonata</taxon>
        <taxon>Stylommatophora</taxon>
        <taxon>Helicina</taxon>
        <taxon>Arionoidea</taxon>
        <taxon>Arionidae</taxon>
        <taxon>Arion</taxon>
    </lineage>
</organism>
<feature type="non-terminal residue" evidence="1">
    <location>
        <position position="119"/>
    </location>
</feature>
<feature type="non-terminal residue" evidence="1">
    <location>
        <position position="1"/>
    </location>
</feature>
<protein>
    <submittedName>
        <fullName evidence="1">Uncharacterized protein</fullName>
    </submittedName>
</protein>
<dbReference type="AlphaFoldDB" id="A0A0B6XUL8"/>
<gene>
    <name evidence="1" type="primary">ORF247</name>
</gene>
<accession>A0A0B6XUL8</accession>
<dbReference type="EMBL" id="HACG01000100">
    <property type="protein sequence ID" value="CEK46965.1"/>
    <property type="molecule type" value="Transcribed_RNA"/>
</dbReference>
<proteinExistence type="predicted"/>
<reference evidence="1" key="1">
    <citation type="submission" date="2014-12" db="EMBL/GenBank/DDBJ databases">
        <title>Insight into the proteome of Arion vulgaris.</title>
        <authorList>
            <person name="Aradska J."/>
            <person name="Bulat T."/>
            <person name="Smidak R."/>
            <person name="Sarate P."/>
            <person name="Gangsoo J."/>
            <person name="Sialana F."/>
            <person name="Bilban M."/>
            <person name="Lubec G."/>
        </authorList>
    </citation>
    <scope>NUCLEOTIDE SEQUENCE</scope>
    <source>
        <tissue evidence="1">Skin</tissue>
    </source>
</reference>
<evidence type="ECO:0000313" key="1">
    <source>
        <dbReference type="EMBL" id="CEK46965.1"/>
    </source>
</evidence>
<sequence length="119" mass="13498">ENWDEKGRTTISTTKSLTQEIGYDDLGDILETLERLGISPLFIEPSDSDPWNWDKREEKLRALLKGVSKVDDVFEFRIGKIIVQYNEGLVATTESPLRLKPSEVTMAGPKLLGKFEETI</sequence>
<name>A0A0B6XUL8_9EUPU</name>